<comment type="caution">
    <text evidence="1">The sequence shown here is derived from an EMBL/GenBank/DDBJ whole genome shotgun (WGS) entry which is preliminary data.</text>
</comment>
<gene>
    <name evidence="1" type="ORF">RPERSI_LOCUS17811</name>
</gene>
<evidence type="ECO:0000313" key="2">
    <source>
        <dbReference type="Proteomes" id="UP000789920"/>
    </source>
</evidence>
<name>A0ACA9R8Z3_9GLOM</name>
<accession>A0ACA9R8Z3</accession>
<organism evidence="1 2">
    <name type="scientific">Racocetra persica</name>
    <dbReference type="NCBI Taxonomy" id="160502"/>
    <lineage>
        <taxon>Eukaryota</taxon>
        <taxon>Fungi</taxon>
        <taxon>Fungi incertae sedis</taxon>
        <taxon>Mucoromycota</taxon>
        <taxon>Glomeromycotina</taxon>
        <taxon>Glomeromycetes</taxon>
        <taxon>Diversisporales</taxon>
        <taxon>Gigasporaceae</taxon>
        <taxon>Racocetra</taxon>
    </lineage>
</organism>
<evidence type="ECO:0000313" key="1">
    <source>
        <dbReference type="EMBL" id="CAG8782559.1"/>
    </source>
</evidence>
<dbReference type="EMBL" id="CAJVQC010046163">
    <property type="protein sequence ID" value="CAG8782559.1"/>
    <property type="molecule type" value="Genomic_DNA"/>
</dbReference>
<proteinExistence type="predicted"/>
<sequence>MNKYPFEVTIIDNSMPNLQSLSQDNFKYQSSATGNESVLPSFCNYDGREYDGMETPSQLLREMISSQGDLDAIPDDDQLYNDDRDSSDNGADIHDSDSIKSIESDSKMISSESSYLGSSCESSESDIED</sequence>
<reference evidence="1" key="1">
    <citation type="submission" date="2021-06" db="EMBL/GenBank/DDBJ databases">
        <authorList>
            <person name="Kallberg Y."/>
            <person name="Tangrot J."/>
            <person name="Rosling A."/>
        </authorList>
    </citation>
    <scope>NUCLEOTIDE SEQUENCE</scope>
    <source>
        <strain evidence="1">MA461A</strain>
    </source>
</reference>
<keyword evidence="2" id="KW-1185">Reference proteome</keyword>
<dbReference type="Proteomes" id="UP000789920">
    <property type="component" value="Unassembled WGS sequence"/>
</dbReference>
<protein>
    <submittedName>
        <fullName evidence="1">12543_t:CDS:1</fullName>
    </submittedName>
</protein>